<protein>
    <submittedName>
        <fullName evidence="1">Uncharacterized protein</fullName>
    </submittedName>
</protein>
<organism evidence="1 2">
    <name type="scientific">Candidatus Daviesbacteria bacterium RIFCSPLOWO2_01_FULL_39_12</name>
    <dbReference type="NCBI Taxonomy" id="1797785"/>
    <lineage>
        <taxon>Bacteria</taxon>
        <taxon>Candidatus Daviesiibacteriota</taxon>
    </lineage>
</organism>
<name>A0A1F5KSK0_9BACT</name>
<gene>
    <name evidence="1" type="ORF">A3B45_01695</name>
</gene>
<reference evidence="1 2" key="1">
    <citation type="journal article" date="2016" name="Nat. Commun.">
        <title>Thousands of microbial genomes shed light on interconnected biogeochemical processes in an aquifer system.</title>
        <authorList>
            <person name="Anantharaman K."/>
            <person name="Brown C.T."/>
            <person name="Hug L.A."/>
            <person name="Sharon I."/>
            <person name="Castelle C.J."/>
            <person name="Probst A.J."/>
            <person name="Thomas B.C."/>
            <person name="Singh A."/>
            <person name="Wilkins M.J."/>
            <person name="Karaoz U."/>
            <person name="Brodie E.L."/>
            <person name="Williams K.H."/>
            <person name="Hubbard S.S."/>
            <person name="Banfield J.F."/>
        </authorList>
    </citation>
    <scope>NUCLEOTIDE SEQUENCE [LARGE SCALE GENOMIC DNA]</scope>
</reference>
<dbReference type="STRING" id="1797785.A3B45_01695"/>
<sequence length="188" mass="21514">MVKKIILILTAALILFAGWFLLKDPLKRQLFFWQVRIDVPSFTQIQLTKDQNQSSTTEELEATKEDLVVKITKTTISDHKKYIQDRKFILQSLFLPTTSPYPEVITNVLECGEAFKPRLENVPDGTIYTLFAGERLNYGICIKDLVKFKSAYGIFDCQNKGIFEVKVFDKMESDKAAVIAKSFSCNLN</sequence>
<dbReference type="Proteomes" id="UP000178565">
    <property type="component" value="Unassembled WGS sequence"/>
</dbReference>
<dbReference type="AlphaFoldDB" id="A0A1F5KSK0"/>
<proteinExistence type="predicted"/>
<accession>A0A1F5KSK0</accession>
<evidence type="ECO:0000313" key="1">
    <source>
        <dbReference type="EMBL" id="OGE43790.1"/>
    </source>
</evidence>
<dbReference type="EMBL" id="MFDM01000012">
    <property type="protein sequence ID" value="OGE43790.1"/>
    <property type="molecule type" value="Genomic_DNA"/>
</dbReference>
<evidence type="ECO:0000313" key="2">
    <source>
        <dbReference type="Proteomes" id="UP000178565"/>
    </source>
</evidence>
<comment type="caution">
    <text evidence="1">The sequence shown here is derived from an EMBL/GenBank/DDBJ whole genome shotgun (WGS) entry which is preliminary data.</text>
</comment>